<dbReference type="InterPro" id="IPR015943">
    <property type="entry name" value="WD40/YVTN_repeat-like_dom_sf"/>
</dbReference>
<protein>
    <submittedName>
        <fullName evidence="2">TIGR03118 family protein</fullName>
    </submittedName>
</protein>
<proteinExistence type="predicted"/>
<dbReference type="KEGG" id="pfer:IRI77_04100"/>
<keyword evidence="3" id="KW-1185">Reference proteome</keyword>
<dbReference type="NCBIfam" id="TIGR03118">
    <property type="entry name" value="PEPCTERM_chp_1"/>
    <property type="match status" value="1"/>
</dbReference>
<accession>A0A7S7NSZ0</accession>
<dbReference type="EMBL" id="CP063849">
    <property type="protein sequence ID" value="QOY89149.1"/>
    <property type="molecule type" value="Genomic_DNA"/>
</dbReference>
<dbReference type="Gene3D" id="2.130.10.10">
    <property type="entry name" value="YVTN repeat-like/Quinoprotein amine dehydrogenase"/>
    <property type="match status" value="1"/>
</dbReference>
<evidence type="ECO:0000313" key="3">
    <source>
        <dbReference type="Proteomes" id="UP000593892"/>
    </source>
</evidence>
<dbReference type="Proteomes" id="UP000593892">
    <property type="component" value="Chromosome"/>
</dbReference>
<dbReference type="AlphaFoldDB" id="A0A7S7NSZ0"/>
<feature type="chain" id="PRO_5032700258" evidence="1">
    <location>
        <begin position="22"/>
        <end position="546"/>
    </location>
</feature>
<evidence type="ECO:0000313" key="2">
    <source>
        <dbReference type="EMBL" id="QOY89149.1"/>
    </source>
</evidence>
<name>A0A7S7NSZ0_PALFE</name>
<dbReference type="RefSeq" id="WP_194450811.1">
    <property type="nucleotide sequence ID" value="NZ_CP063849.1"/>
</dbReference>
<feature type="signal peptide" evidence="1">
    <location>
        <begin position="1"/>
        <end position="21"/>
    </location>
</feature>
<gene>
    <name evidence="2" type="ORF">IRI77_04100</name>
</gene>
<reference evidence="2 3" key="1">
    <citation type="submission" date="2020-10" db="EMBL/GenBank/DDBJ databases">
        <title>Complete genome sequence of Paludibaculum fermentans P105T, a facultatively anaerobic acidobacterium capable of dissimilatory Fe(III) reduction.</title>
        <authorList>
            <person name="Dedysh S.N."/>
            <person name="Beletsky A.V."/>
            <person name="Kulichevskaya I.S."/>
            <person name="Mardanov A.V."/>
            <person name="Ravin N.V."/>
        </authorList>
    </citation>
    <scope>NUCLEOTIDE SEQUENCE [LARGE SCALE GENOMIC DNA]</scope>
    <source>
        <strain evidence="2 3">P105</strain>
    </source>
</reference>
<dbReference type="NCBIfam" id="NF041895">
    <property type="entry name" value="choice_anch_V"/>
    <property type="match status" value="1"/>
</dbReference>
<keyword evidence="1" id="KW-0732">Signal</keyword>
<organism evidence="2 3">
    <name type="scientific">Paludibaculum fermentans</name>
    <dbReference type="NCBI Taxonomy" id="1473598"/>
    <lineage>
        <taxon>Bacteria</taxon>
        <taxon>Pseudomonadati</taxon>
        <taxon>Acidobacteriota</taxon>
        <taxon>Terriglobia</taxon>
        <taxon>Bryobacterales</taxon>
        <taxon>Bryobacteraceae</taxon>
        <taxon>Paludibaculum</taxon>
    </lineage>
</organism>
<evidence type="ECO:0000256" key="1">
    <source>
        <dbReference type="SAM" id="SignalP"/>
    </source>
</evidence>
<dbReference type="InterPro" id="IPR017549">
    <property type="entry name" value="APMV_L690"/>
</dbReference>
<sequence>MKRFLGTGIFCLALAALPASAFSSGPRVRFTGAPGDNPLACTQCHAGTLNSFSGSVRVVYPGGTSYKPGATYRLLVQVRDPEQSRWGFELTARLASEPVNGQAGDLNNVDGNARVLCDGSVAGTPKPCSPATPVQFAEHVAAGTRPGTPNGVDFELDWTAPPAGSGAVTFYVAGNAANNSGTPQGDHIYTSSLSITEATGNGGGLQVPSTAYDVRHMTSDLTGGWGERVDPNLKDPWAIALSPTSPFWISNAGSGTATVYDTNGAPAPAANPLIVKVPNGAGRNGPGRPTGQIWNGTAGFEVGSGKPAAFIFSTENGGIAGWNRDVDPGNAVLKVDNSGAVYKGLAMGVGSSGPMLYAPNFSSGNIDVFDYTYQAVPAPGGFKDPNLPAGYAPFNIQRFGKRLFVAYAKQNEAKTQDVPGDGNGIISVFDLDGNFQQRLVTGGVLNSPWGMAIAPAFFGDYSNTLLVGNFGDGRINAFDMTSGKPVGMLSYRDGTPVALEGLWGLTFGNGRSGGDANTLYFTAAVSGGPSGAKGDHGVFGSITALP</sequence>
<dbReference type="SUPFAM" id="SSF75011">
    <property type="entry name" value="3-carboxy-cis,cis-mucoante lactonizing enzyme"/>
    <property type="match status" value="1"/>
</dbReference>